<dbReference type="OrthoDB" id="420884at2759"/>
<evidence type="ECO:0000256" key="3">
    <source>
        <dbReference type="ARBA" id="ARBA00022448"/>
    </source>
</evidence>
<reference evidence="11" key="1">
    <citation type="submission" date="2021-03" db="EMBL/GenBank/DDBJ databases">
        <authorList>
            <person name="Tagirdzhanova G."/>
        </authorList>
    </citation>
    <scope>NUCLEOTIDE SEQUENCE</scope>
</reference>
<proteinExistence type="inferred from homology"/>
<comment type="similarity">
    <text evidence="2">Belongs to the GLE1 family.</text>
</comment>
<dbReference type="GO" id="GO:0031369">
    <property type="term" value="F:translation initiation factor binding"/>
    <property type="evidence" value="ECO:0007669"/>
    <property type="project" value="TreeGrafter"/>
</dbReference>
<accession>A0A8H3I3A9</accession>
<evidence type="ECO:0000256" key="1">
    <source>
        <dbReference type="ARBA" id="ARBA00004567"/>
    </source>
</evidence>
<evidence type="ECO:0000256" key="8">
    <source>
        <dbReference type="ARBA" id="ARBA00023242"/>
    </source>
</evidence>
<organism evidence="11 12">
    <name type="scientific">Gomphillus americanus</name>
    <dbReference type="NCBI Taxonomy" id="1940652"/>
    <lineage>
        <taxon>Eukaryota</taxon>
        <taxon>Fungi</taxon>
        <taxon>Dikarya</taxon>
        <taxon>Ascomycota</taxon>
        <taxon>Pezizomycotina</taxon>
        <taxon>Lecanoromycetes</taxon>
        <taxon>OSLEUM clade</taxon>
        <taxon>Ostropomycetidae</taxon>
        <taxon>Ostropales</taxon>
        <taxon>Graphidaceae</taxon>
        <taxon>Gomphilloideae</taxon>
        <taxon>Gomphillus</taxon>
    </lineage>
</organism>
<dbReference type="AlphaFoldDB" id="A0A8H3I3A9"/>
<dbReference type="Gene3D" id="1.25.40.510">
    <property type="entry name" value="GLE1-like"/>
    <property type="match status" value="1"/>
</dbReference>
<gene>
    <name evidence="11" type="ORF">GOMPHAMPRED_003318</name>
</gene>
<comment type="caution">
    <text evidence="11">The sequence shown here is derived from an EMBL/GenBank/DDBJ whole genome shotgun (WGS) entry which is preliminary data.</text>
</comment>
<dbReference type="PANTHER" id="PTHR12960:SF0">
    <property type="entry name" value="MRNA EXPORT FACTOR GLE1"/>
    <property type="match status" value="1"/>
</dbReference>
<name>A0A8H3I3A9_9LECA</name>
<keyword evidence="8" id="KW-0539">Nucleus</keyword>
<evidence type="ECO:0000256" key="10">
    <source>
        <dbReference type="ARBA" id="ARBA00029983"/>
    </source>
</evidence>
<keyword evidence="3" id="KW-0813">Transport</keyword>
<evidence type="ECO:0000256" key="7">
    <source>
        <dbReference type="ARBA" id="ARBA00023132"/>
    </source>
</evidence>
<dbReference type="GO" id="GO:0044614">
    <property type="term" value="C:nuclear pore cytoplasmic filaments"/>
    <property type="evidence" value="ECO:0007669"/>
    <property type="project" value="TreeGrafter"/>
</dbReference>
<dbReference type="GO" id="GO:0000822">
    <property type="term" value="F:inositol hexakisphosphate binding"/>
    <property type="evidence" value="ECO:0007669"/>
    <property type="project" value="TreeGrafter"/>
</dbReference>
<keyword evidence="7" id="KW-0906">Nuclear pore complex</keyword>
<dbReference type="Pfam" id="PF07817">
    <property type="entry name" value="GLE1"/>
    <property type="match status" value="1"/>
</dbReference>
<dbReference type="PANTHER" id="PTHR12960">
    <property type="entry name" value="GLE-1-RELATED"/>
    <property type="match status" value="1"/>
</dbReference>
<dbReference type="GO" id="GO:0005543">
    <property type="term" value="F:phospholipid binding"/>
    <property type="evidence" value="ECO:0007669"/>
    <property type="project" value="TreeGrafter"/>
</dbReference>
<sequence length="527" mass="59712">MENHDQINGFTGPVRQLGYEFQDARRSIQYTAREELRSHEQALLEALGKHHDVRRAAEQMAERVAQDLVRQRQLVEIEEALRIETGRKQTAERAWSLERQRQEEIAAAQLAQEAADQQRRENIAAQAALNASRQVPQPAPEPIRQVSPPMTFATATQVANASKTESARPIASSTTIPFLPPVQNIVNEATPALRSSTMTYLGLSLPASLPLEMQHQYLEYIKILNSLKELRKTFRDHILPDPRFKQVKPQVGDDRRFIKKSVGQLTEDRKKNREIMDRVMEKISASVNSPFPKVSLSQFLLGPSNEAQEVSSYYIYLMNIFTKAVFSQFLVDATADTRKADAIGLFASQLLATSQVQWRNQISFWPFLLAKFARRCPVLFGVYGDEATTEGRTLLGWGKADGTFVNNQRHAERMTGLAAGWASITLRDYNKSRLENPVPSWYFWRSAASILNVPKNEVTNTHYIVLKALIEHNEARIIKLFGNYGTMILQQAVTAYPDNVHTGSKVSAQALKLLGDIWEKDLHFRVI</sequence>
<evidence type="ECO:0000313" key="11">
    <source>
        <dbReference type="EMBL" id="CAF9905680.1"/>
    </source>
</evidence>
<dbReference type="InterPro" id="IPR038506">
    <property type="entry name" value="GLE1-like_sf"/>
</dbReference>
<dbReference type="InterPro" id="IPR012476">
    <property type="entry name" value="GLE1"/>
</dbReference>
<dbReference type="GO" id="GO:0016973">
    <property type="term" value="P:poly(A)+ mRNA export from nucleus"/>
    <property type="evidence" value="ECO:0007669"/>
    <property type="project" value="InterPro"/>
</dbReference>
<evidence type="ECO:0000256" key="9">
    <source>
        <dbReference type="ARBA" id="ARBA00026227"/>
    </source>
</evidence>
<dbReference type="GO" id="GO:0015031">
    <property type="term" value="P:protein transport"/>
    <property type="evidence" value="ECO:0007669"/>
    <property type="project" value="UniProtKB-KW"/>
</dbReference>
<comment type="subcellular location">
    <subcellularLocation>
        <location evidence="1">Nucleus</location>
        <location evidence="1">Nuclear pore complex</location>
    </subcellularLocation>
</comment>
<dbReference type="Proteomes" id="UP000664169">
    <property type="component" value="Unassembled WGS sequence"/>
</dbReference>
<evidence type="ECO:0000256" key="2">
    <source>
        <dbReference type="ARBA" id="ARBA00011056"/>
    </source>
</evidence>
<evidence type="ECO:0000256" key="6">
    <source>
        <dbReference type="ARBA" id="ARBA00023010"/>
    </source>
</evidence>
<keyword evidence="12" id="KW-1185">Reference proteome</keyword>
<dbReference type="GO" id="GO:0005737">
    <property type="term" value="C:cytoplasm"/>
    <property type="evidence" value="ECO:0007669"/>
    <property type="project" value="TreeGrafter"/>
</dbReference>
<evidence type="ECO:0000256" key="5">
    <source>
        <dbReference type="ARBA" id="ARBA00022927"/>
    </source>
</evidence>
<keyword evidence="4" id="KW-0509">mRNA transport</keyword>
<evidence type="ECO:0000256" key="4">
    <source>
        <dbReference type="ARBA" id="ARBA00022816"/>
    </source>
</evidence>
<keyword evidence="5" id="KW-0653">Protein transport</keyword>
<protein>
    <recommendedName>
        <fullName evidence="9">mRNA export factor GLE1</fullName>
    </recommendedName>
    <alternativeName>
        <fullName evidence="10">Nucleoporin GLE1</fullName>
    </alternativeName>
</protein>
<evidence type="ECO:0000313" key="12">
    <source>
        <dbReference type="Proteomes" id="UP000664169"/>
    </source>
</evidence>
<dbReference type="EMBL" id="CAJPDQ010000002">
    <property type="protein sequence ID" value="CAF9905680.1"/>
    <property type="molecule type" value="Genomic_DNA"/>
</dbReference>
<keyword evidence="6" id="KW-0811">Translocation</keyword>